<proteinExistence type="predicted"/>
<gene>
    <name evidence="1" type="ORF">BD311DRAFT_665830</name>
</gene>
<dbReference type="AlphaFoldDB" id="A0A4Q9MMA9"/>
<dbReference type="OrthoDB" id="10510585at2759"/>
<reference evidence="1" key="1">
    <citation type="submission" date="2019-01" db="EMBL/GenBank/DDBJ databases">
        <title>Draft genome sequences of three monokaryotic isolates of the white-rot basidiomycete fungus Dichomitus squalens.</title>
        <authorList>
            <consortium name="DOE Joint Genome Institute"/>
            <person name="Lopez S.C."/>
            <person name="Andreopoulos B."/>
            <person name="Pangilinan J."/>
            <person name="Lipzen A."/>
            <person name="Riley R."/>
            <person name="Ahrendt S."/>
            <person name="Ng V."/>
            <person name="Barry K."/>
            <person name="Daum C."/>
            <person name="Grigoriev I.V."/>
            <person name="Hilden K.S."/>
            <person name="Makela M.R."/>
            <person name="de Vries R.P."/>
        </authorList>
    </citation>
    <scope>NUCLEOTIDE SEQUENCE [LARGE SCALE GENOMIC DNA]</scope>
    <source>
        <strain evidence="1">OM18370.1</strain>
    </source>
</reference>
<protein>
    <submittedName>
        <fullName evidence="1">Uncharacterized protein</fullName>
    </submittedName>
</protein>
<accession>A0A4Q9MMA9</accession>
<evidence type="ECO:0000313" key="1">
    <source>
        <dbReference type="EMBL" id="TBU27146.1"/>
    </source>
</evidence>
<name>A0A4Q9MMA9_9APHY</name>
<sequence length="78" mass="9087">MEAAIGKLDMIRILRDGYVQQAHNWRRPVTRAVVQAYRVWKKRLQVSERLAVKRKAIGIMEEVGPAPLEEVFLVRPTF</sequence>
<dbReference type="EMBL" id="ML143435">
    <property type="protein sequence ID" value="TBU27146.1"/>
    <property type="molecule type" value="Genomic_DNA"/>
</dbReference>
<organism evidence="1">
    <name type="scientific">Dichomitus squalens</name>
    <dbReference type="NCBI Taxonomy" id="114155"/>
    <lineage>
        <taxon>Eukaryota</taxon>
        <taxon>Fungi</taxon>
        <taxon>Dikarya</taxon>
        <taxon>Basidiomycota</taxon>
        <taxon>Agaricomycotina</taxon>
        <taxon>Agaricomycetes</taxon>
        <taxon>Polyporales</taxon>
        <taxon>Polyporaceae</taxon>
        <taxon>Dichomitus</taxon>
    </lineage>
</organism>
<dbReference type="Proteomes" id="UP000292957">
    <property type="component" value="Unassembled WGS sequence"/>
</dbReference>